<organism evidence="3 4">
    <name type="scientific">Ambrosia artemisiifolia</name>
    <name type="common">Common ragweed</name>
    <dbReference type="NCBI Taxonomy" id="4212"/>
    <lineage>
        <taxon>Eukaryota</taxon>
        <taxon>Viridiplantae</taxon>
        <taxon>Streptophyta</taxon>
        <taxon>Embryophyta</taxon>
        <taxon>Tracheophyta</taxon>
        <taxon>Spermatophyta</taxon>
        <taxon>Magnoliopsida</taxon>
        <taxon>eudicotyledons</taxon>
        <taxon>Gunneridae</taxon>
        <taxon>Pentapetalae</taxon>
        <taxon>asterids</taxon>
        <taxon>campanulids</taxon>
        <taxon>Asterales</taxon>
        <taxon>Asteraceae</taxon>
        <taxon>Asteroideae</taxon>
        <taxon>Heliantheae alliance</taxon>
        <taxon>Heliantheae</taxon>
        <taxon>Ambrosia</taxon>
    </lineage>
</organism>
<accession>A0AAD5GZJ7</accession>
<gene>
    <name evidence="3" type="ORF">M8C21_017196</name>
</gene>
<evidence type="ECO:0000259" key="1">
    <source>
        <dbReference type="Pfam" id="PF18511"/>
    </source>
</evidence>
<dbReference type="Proteomes" id="UP001206925">
    <property type="component" value="Unassembled WGS sequence"/>
</dbReference>
<reference evidence="3" key="1">
    <citation type="submission" date="2022-06" db="EMBL/GenBank/DDBJ databases">
        <title>Uncovering the hologenomic basis of an extraordinary plant invasion.</title>
        <authorList>
            <person name="Bieker V.C."/>
            <person name="Martin M.D."/>
            <person name="Gilbert T."/>
            <person name="Hodgins K."/>
            <person name="Battlay P."/>
            <person name="Petersen B."/>
            <person name="Wilson J."/>
        </authorList>
    </citation>
    <scope>NUCLEOTIDE SEQUENCE</scope>
    <source>
        <strain evidence="3">AA19_3_7</strain>
        <tissue evidence="3">Leaf</tissue>
    </source>
</reference>
<dbReference type="SUPFAM" id="SSF52047">
    <property type="entry name" value="RNI-like"/>
    <property type="match status" value="2"/>
</dbReference>
<name>A0AAD5GZJ7_AMBAR</name>
<dbReference type="FunFam" id="3.80.10.10:FF:000124">
    <property type="entry name" value="Coronatine-insensitive protein 1"/>
    <property type="match status" value="1"/>
</dbReference>
<dbReference type="EMBL" id="JAMZMK010000162">
    <property type="protein sequence ID" value="KAI7757198.1"/>
    <property type="molecule type" value="Genomic_DNA"/>
</dbReference>
<dbReference type="Gene3D" id="1.20.1280.50">
    <property type="match status" value="1"/>
</dbReference>
<proteinExistence type="predicted"/>
<dbReference type="InterPro" id="IPR032675">
    <property type="entry name" value="LRR_dom_sf"/>
</dbReference>
<dbReference type="PANTHER" id="PTHR16134:SF43">
    <property type="entry name" value="CORONATINE-INSENSITIVE PROTEIN 1"/>
    <property type="match status" value="1"/>
</dbReference>
<dbReference type="Gene3D" id="3.80.10.10">
    <property type="entry name" value="Ribonuclease Inhibitor"/>
    <property type="match status" value="1"/>
</dbReference>
<feature type="domain" description="COI1 F-box" evidence="1">
    <location>
        <begin position="12"/>
        <end position="52"/>
    </location>
</feature>
<dbReference type="GO" id="GO:0031146">
    <property type="term" value="P:SCF-dependent proteasomal ubiquitin-dependent protein catabolic process"/>
    <property type="evidence" value="ECO:0007669"/>
    <property type="project" value="TreeGrafter"/>
</dbReference>
<evidence type="ECO:0000313" key="3">
    <source>
        <dbReference type="EMBL" id="KAI7757198.1"/>
    </source>
</evidence>
<dbReference type="PANTHER" id="PTHR16134">
    <property type="entry name" value="F-BOX/TPR REPEAT PROTEIN POF3"/>
    <property type="match status" value="1"/>
</dbReference>
<dbReference type="InterPro" id="IPR041101">
    <property type="entry name" value="Transp_inhibit"/>
</dbReference>
<comment type="caution">
    <text evidence="3">The sequence shown here is derived from an EMBL/GenBank/DDBJ whole genome shotgun (WGS) entry which is preliminary data.</text>
</comment>
<dbReference type="InterPro" id="IPR041567">
    <property type="entry name" value="COI1_F-box"/>
</dbReference>
<dbReference type="GO" id="GO:0019005">
    <property type="term" value="C:SCF ubiquitin ligase complex"/>
    <property type="evidence" value="ECO:0007669"/>
    <property type="project" value="TreeGrafter"/>
</dbReference>
<dbReference type="AlphaFoldDB" id="A0AAD5GZJ7"/>
<evidence type="ECO:0000259" key="2">
    <source>
        <dbReference type="Pfam" id="PF18791"/>
    </source>
</evidence>
<sequence>DLKTTRLQPDSTQFTDTVFNCVVPYITDHRDRSSVSLVCKKWCELDGVTRKHVTVGICYSTTPFRLSQRFPLLESLTVKGKPRAAMFDLIPENWGGFVTPWVKEITNSLTCLKSLHFRRMIVKDVDIDLLTSVKGSELRVLKLDLCSGFSTDGLLKIGKLCVNLRVLYLQESLIVEKDGEWLHELAVNNNVLECLNFYMTDLGKFSVKDLELIAKNCRETLVSVKISECDVTELVEFFKHVVKLEEFGGGLFGNEVERYAGLGLRFPGLLKCVALNYMGKMEIPVVVTFAERITKLDLLYAMFDVEDHCFLVERCPNLEVLDTRDAIRDRGLQVLGRCCKKLRRIKIERGDDEEGFVSQMGLISLAQGCVELECLHVNLTDITNEALESVGTHLKKLYDFRMILLDKEERITELPLDNGVRALLSGCDKLQRLGVYLRPGGLTDVGLGYIGQYAKNVRYMLLGFTGETDAGLIELSKGCPKLQKLEMRGCGFSEHALSTFVLNGYRASENCSGILAMARPFWNMELISSEGINGAPGNSEQAQPPSLLAYYSLAGQRTDFPETNNKVVGVKIMILKAVGLVLLKKKRHMASKESNKVNVGTKFAGKVGELQCFFYIATVKQNQ</sequence>
<dbReference type="Pfam" id="PF18791">
    <property type="entry name" value="Transp_inhibit"/>
    <property type="match status" value="1"/>
</dbReference>
<protein>
    <submittedName>
        <fullName evidence="3">Uncharacterized protein</fullName>
    </submittedName>
</protein>
<keyword evidence="4" id="KW-1185">Reference proteome</keyword>
<evidence type="ECO:0000313" key="4">
    <source>
        <dbReference type="Proteomes" id="UP001206925"/>
    </source>
</evidence>
<feature type="domain" description="Transport inhibitor response 1" evidence="2">
    <location>
        <begin position="72"/>
        <end position="117"/>
    </location>
</feature>
<dbReference type="Pfam" id="PF18511">
    <property type="entry name" value="F-box_5"/>
    <property type="match status" value="1"/>
</dbReference>
<feature type="non-terminal residue" evidence="3">
    <location>
        <position position="623"/>
    </location>
</feature>